<evidence type="ECO:0000256" key="9">
    <source>
        <dbReference type="SAM" id="MobiDB-lite"/>
    </source>
</evidence>
<evidence type="ECO:0000313" key="11">
    <source>
        <dbReference type="EMBL" id="WVZ00324.1"/>
    </source>
</evidence>
<keyword evidence="3" id="KW-0547">Nucleotide-binding</keyword>
<dbReference type="PRINTS" id="PR01161">
    <property type="entry name" value="TUBULIN"/>
</dbReference>
<dbReference type="GO" id="GO:0016787">
    <property type="term" value="F:hydrolase activity"/>
    <property type="evidence" value="ECO:0007669"/>
    <property type="project" value="UniProtKB-KW"/>
</dbReference>
<dbReference type="InterPro" id="IPR003008">
    <property type="entry name" value="Tubulin_FtsZ_GTPase"/>
</dbReference>
<dbReference type="Gene3D" id="3.40.50.1440">
    <property type="entry name" value="Tubulin/FtsZ, GTPase domain"/>
    <property type="match status" value="1"/>
</dbReference>
<dbReference type="GO" id="GO:0005200">
    <property type="term" value="F:structural constituent of cytoskeleton"/>
    <property type="evidence" value="ECO:0007669"/>
    <property type="project" value="InterPro"/>
</dbReference>
<evidence type="ECO:0000256" key="1">
    <source>
        <dbReference type="ARBA" id="ARBA00009636"/>
    </source>
</evidence>
<evidence type="ECO:0000256" key="7">
    <source>
        <dbReference type="ARBA" id="ARBA00034296"/>
    </source>
</evidence>
<evidence type="ECO:0000256" key="4">
    <source>
        <dbReference type="ARBA" id="ARBA00022801"/>
    </source>
</evidence>
<sequence length="301" mass="32771">MDMKHAASFSKGEQTAKDRKEEGEREKEQEGLRERKRMNMEEERISVSSVAETVLVDLQQSHSSTVDTSFGVAHDTSFGVAHDTFNTFSETGSGKHVLHVVFIDLEPTVIDEVQYGVYRQLFHPEQLISGEEDDANNIAKGHYTVGKEIVEMCLDRVRKLANNCIGLQGFLIFNVVGRGIGFNLGSLLLERLSMDYGKMSKLGLTIFPSPHVSTAIICNIIATRGARLAAAGILGILKMGKDSMSDVKGEKNVIAMDGGFKCLENTLKELVGEDASESIVIKLSKDGSEIGAALLAGSMSQ</sequence>
<dbReference type="GO" id="GO:0005525">
    <property type="term" value="F:GTP binding"/>
    <property type="evidence" value="ECO:0007669"/>
    <property type="project" value="UniProtKB-KW"/>
</dbReference>
<dbReference type="SUPFAM" id="SSF52490">
    <property type="entry name" value="Tubulin nucleotide-binding domain-like"/>
    <property type="match status" value="1"/>
</dbReference>
<comment type="function">
    <text evidence="7">Tubulin is the major constituent of microtubules, a cylinder consisting of laterally associated linear protofilaments composed of alpha- and beta-tubulin heterodimers. Microtubules grow by the addition of GTP-tubulin dimers to the microtubule end, where a stabilizing cap forms. Below the cap, tubulin dimers are in GDP-bound state, owing to GTPase activity of alpha-tubulin.</text>
</comment>
<dbReference type="SUPFAM" id="SSF53067">
    <property type="entry name" value="Actin-like ATPase domain"/>
    <property type="match status" value="1"/>
</dbReference>
<evidence type="ECO:0000256" key="8">
    <source>
        <dbReference type="ARBA" id="ARBA00049117"/>
    </source>
</evidence>
<protein>
    <recommendedName>
        <fullName evidence="10">Tubulin/FtsZ GTPase domain-containing protein</fullName>
    </recommendedName>
</protein>
<comment type="similarity">
    <text evidence="1">Belongs to the tubulin family.</text>
</comment>
<keyword evidence="2" id="KW-0493">Microtubule</keyword>
<evidence type="ECO:0000256" key="6">
    <source>
        <dbReference type="ARBA" id="ARBA00023134"/>
    </source>
</evidence>
<dbReference type="AlphaFoldDB" id="A0AAQ3RM45"/>
<dbReference type="Pfam" id="PF00091">
    <property type="entry name" value="Tubulin"/>
    <property type="match status" value="1"/>
</dbReference>
<organism evidence="11 12">
    <name type="scientific">Vigna mungo</name>
    <name type="common">Black gram</name>
    <name type="synonym">Phaseolus mungo</name>
    <dbReference type="NCBI Taxonomy" id="3915"/>
    <lineage>
        <taxon>Eukaryota</taxon>
        <taxon>Viridiplantae</taxon>
        <taxon>Streptophyta</taxon>
        <taxon>Embryophyta</taxon>
        <taxon>Tracheophyta</taxon>
        <taxon>Spermatophyta</taxon>
        <taxon>Magnoliopsida</taxon>
        <taxon>eudicotyledons</taxon>
        <taxon>Gunneridae</taxon>
        <taxon>Pentapetalae</taxon>
        <taxon>rosids</taxon>
        <taxon>fabids</taxon>
        <taxon>Fabales</taxon>
        <taxon>Fabaceae</taxon>
        <taxon>Papilionoideae</taxon>
        <taxon>50 kb inversion clade</taxon>
        <taxon>NPAAA clade</taxon>
        <taxon>indigoferoid/millettioid clade</taxon>
        <taxon>Phaseoleae</taxon>
        <taxon>Vigna</taxon>
    </lineage>
</organism>
<dbReference type="InterPro" id="IPR036525">
    <property type="entry name" value="Tubulin/FtsZ_GTPase_sf"/>
</dbReference>
<dbReference type="PRINTS" id="PR01162">
    <property type="entry name" value="ALPHATUBULIN"/>
</dbReference>
<dbReference type="GO" id="GO:0004396">
    <property type="term" value="F:hexokinase activity"/>
    <property type="evidence" value="ECO:0007669"/>
    <property type="project" value="UniProtKB-EC"/>
</dbReference>
<dbReference type="SMART" id="SM00864">
    <property type="entry name" value="Tubulin"/>
    <property type="match status" value="1"/>
</dbReference>
<keyword evidence="4" id="KW-0378">Hydrolase</keyword>
<comment type="catalytic activity">
    <reaction evidence="8">
        <text>GTP + H2O = GDP + phosphate + H(+)</text>
        <dbReference type="Rhea" id="RHEA:19669"/>
        <dbReference type="ChEBI" id="CHEBI:15377"/>
        <dbReference type="ChEBI" id="CHEBI:15378"/>
        <dbReference type="ChEBI" id="CHEBI:37565"/>
        <dbReference type="ChEBI" id="CHEBI:43474"/>
        <dbReference type="ChEBI" id="CHEBI:58189"/>
    </reaction>
    <physiologicalReaction direction="left-to-right" evidence="8">
        <dbReference type="Rhea" id="RHEA:19670"/>
    </physiologicalReaction>
</comment>
<dbReference type="InterPro" id="IPR000217">
    <property type="entry name" value="Tubulin"/>
</dbReference>
<keyword evidence="6" id="KW-0342">GTP-binding</keyword>
<evidence type="ECO:0000256" key="2">
    <source>
        <dbReference type="ARBA" id="ARBA00022701"/>
    </source>
</evidence>
<feature type="region of interest" description="Disordered" evidence="9">
    <location>
        <begin position="1"/>
        <end position="35"/>
    </location>
</feature>
<keyword evidence="12" id="KW-1185">Reference proteome</keyword>
<dbReference type="GO" id="GO:0007017">
    <property type="term" value="P:microtubule-based process"/>
    <property type="evidence" value="ECO:0007669"/>
    <property type="project" value="InterPro"/>
</dbReference>
<dbReference type="GO" id="GO:0006096">
    <property type="term" value="P:glycolytic process"/>
    <property type="evidence" value="ECO:0007669"/>
    <property type="project" value="UniProtKB-KW"/>
</dbReference>
<evidence type="ECO:0000256" key="5">
    <source>
        <dbReference type="ARBA" id="ARBA00022842"/>
    </source>
</evidence>
<feature type="compositionally biased region" description="Basic and acidic residues" evidence="9">
    <location>
        <begin position="14"/>
        <end position="35"/>
    </location>
</feature>
<dbReference type="PANTHER" id="PTHR11588">
    <property type="entry name" value="TUBULIN"/>
    <property type="match status" value="1"/>
</dbReference>
<feature type="domain" description="Tubulin/FtsZ GTPase" evidence="10">
    <location>
        <begin position="85"/>
        <end position="283"/>
    </location>
</feature>
<evidence type="ECO:0000313" key="12">
    <source>
        <dbReference type="Proteomes" id="UP001374535"/>
    </source>
</evidence>
<name>A0AAQ3RM45_VIGMU</name>
<keyword evidence="5" id="KW-0460">Magnesium</keyword>
<gene>
    <name evidence="11" type="ORF">V8G54_026393</name>
</gene>
<dbReference type="GO" id="GO:0005524">
    <property type="term" value="F:ATP binding"/>
    <property type="evidence" value="ECO:0007669"/>
    <property type="project" value="InterPro"/>
</dbReference>
<reference evidence="11 12" key="1">
    <citation type="journal article" date="2023" name="Life. Sci Alliance">
        <title>Evolutionary insights into 3D genome organization and epigenetic landscape of Vigna mungo.</title>
        <authorList>
            <person name="Junaid A."/>
            <person name="Singh B."/>
            <person name="Bhatia S."/>
        </authorList>
    </citation>
    <scope>NUCLEOTIDE SEQUENCE [LARGE SCALE GENOMIC DNA]</scope>
    <source>
        <strain evidence="11">Urdbean</strain>
    </source>
</reference>
<evidence type="ECO:0000256" key="3">
    <source>
        <dbReference type="ARBA" id="ARBA00022741"/>
    </source>
</evidence>
<dbReference type="Proteomes" id="UP001374535">
    <property type="component" value="Chromosome 8"/>
</dbReference>
<dbReference type="GO" id="GO:0005874">
    <property type="term" value="C:microtubule"/>
    <property type="evidence" value="ECO:0007669"/>
    <property type="project" value="UniProtKB-KW"/>
</dbReference>
<dbReference type="EMBL" id="CP144693">
    <property type="protein sequence ID" value="WVZ00324.1"/>
    <property type="molecule type" value="Genomic_DNA"/>
</dbReference>
<evidence type="ECO:0000259" key="10">
    <source>
        <dbReference type="SMART" id="SM00864"/>
    </source>
</evidence>
<accession>A0AAQ3RM45</accession>
<dbReference type="InterPro" id="IPR002452">
    <property type="entry name" value="Alpha_tubulin"/>
</dbReference>
<proteinExistence type="inferred from homology"/>
<dbReference type="InterPro" id="IPR043129">
    <property type="entry name" value="ATPase_NBD"/>
</dbReference>